<name>A0ABP5KGD8_9ACTN</name>
<proteinExistence type="predicted"/>
<accession>A0ABP5KGD8</accession>
<feature type="transmembrane region" description="Helical" evidence="1">
    <location>
        <begin position="62"/>
        <end position="81"/>
    </location>
</feature>
<keyword evidence="1" id="KW-0472">Membrane</keyword>
<dbReference type="Proteomes" id="UP001500575">
    <property type="component" value="Unassembled WGS sequence"/>
</dbReference>
<evidence type="ECO:0000313" key="2">
    <source>
        <dbReference type="EMBL" id="GAA2132132.1"/>
    </source>
</evidence>
<feature type="transmembrane region" description="Helical" evidence="1">
    <location>
        <begin position="113"/>
        <end position="135"/>
    </location>
</feature>
<comment type="caution">
    <text evidence="2">The sequence shown here is derived from an EMBL/GenBank/DDBJ whole genome shotgun (WGS) entry which is preliminary data.</text>
</comment>
<organism evidence="2 3">
    <name type="scientific">Nocardioides bigeumensis</name>
    <dbReference type="NCBI Taxonomy" id="433657"/>
    <lineage>
        <taxon>Bacteria</taxon>
        <taxon>Bacillati</taxon>
        <taxon>Actinomycetota</taxon>
        <taxon>Actinomycetes</taxon>
        <taxon>Propionibacteriales</taxon>
        <taxon>Nocardioidaceae</taxon>
        <taxon>Nocardioides</taxon>
    </lineage>
</organism>
<keyword evidence="1" id="KW-0812">Transmembrane</keyword>
<dbReference type="RefSeq" id="WP_344305238.1">
    <property type="nucleotide sequence ID" value="NZ_BAAAQQ010000013.1"/>
</dbReference>
<evidence type="ECO:0000256" key="1">
    <source>
        <dbReference type="SAM" id="Phobius"/>
    </source>
</evidence>
<sequence length="146" mass="15382">MQHVTRAAATDDAAARQADRAREVRAIARWLSLGSLIPLVGWLHGVGLLWSDPVLTRRDKVIGTLVFPGGWFGAFVGAWLITRESSGYCYTSSFGQGGGPELATDSGCVQTGAFSPAVGIALLVLVVVAAAIGPVHVRRRGLQQEA</sequence>
<reference evidence="3" key="1">
    <citation type="journal article" date="2019" name="Int. J. Syst. Evol. Microbiol.">
        <title>The Global Catalogue of Microorganisms (GCM) 10K type strain sequencing project: providing services to taxonomists for standard genome sequencing and annotation.</title>
        <authorList>
            <consortium name="The Broad Institute Genomics Platform"/>
            <consortium name="The Broad Institute Genome Sequencing Center for Infectious Disease"/>
            <person name="Wu L."/>
            <person name="Ma J."/>
        </authorList>
    </citation>
    <scope>NUCLEOTIDE SEQUENCE [LARGE SCALE GENOMIC DNA]</scope>
    <source>
        <strain evidence="3">JCM 16021</strain>
    </source>
</reference>
<protein>
    <submittedName>
        <fullName evidence="2">Uncharacterized protein</fullName>
    </submittedName>
</protein>
<dbReference type="EMBL" id="BAAAQQ010000013">
    <property type="protein sequence ID" value="GAA2132132.1"/>
    <property type="molecule type" value="Genomic_DNA"/>
</dbReference>
<keyword evidence="3" id="KW-1185">Reference proteome</keyword>
<evidence type="ECO:0000313" key="3">
    <source>
        <dbReference type="Proteomes" id="UP001500575"/>
    </source>
</evidence>
<keyword evidence="1" id="KW-1133">Transmembrane helix</keyword>
<feature type="transmembrane region" description="Helical" evidence="1">
    <location>
        <begin position="30"/>
        <end position="50"/>
    </location>
</feature>
<gene>
    <name evidence="2" type="ORF">GCM10009843_36350</name>
</gene>